<dbReference type="Gene3D" id="3.30.420.10">
    <property type="entry name" value="Ribonuclease H-like superfamily/Ribonuclease H"/>
    <property type="match status" value="1"/>
</dbReference>
<keyword evidence="7" id="KW-0479">Metal-binding</keyword>
<dbReference type="CDD" id="cd00303">
    <property type="entry name" value="retropepsin_like"/>
    <property type="match status" value="1"/>
</dbReference>
<dbReference type="GO" id="GO:0004519">
    <property type="term" value="F:endonuclease activity"/>
    <property type="evidence" value="ECO:0007669"/>
    <property type="project" value="UniProtKB-KW"/>
</dbReference>
<dbReference type="Gene3D" id="3.10.10.10">
    <property type="entry name" value="HIV Type 1 Reverse Transcriptase, subunit A, domain 1"/>
    <property type="match status" value="1"/>
</dbReference>
<feature type="region of interest" description="Disordered" evidence="8">
    <location>
        <begin position="644"/>
        <end position="669"/>
    </location>
</feature>
<feature type="compositionally biased region" description="Pro residues" evidence="8">
    <location>
        <begin position="142"/>
        <end position="151"/>
    </location>
</feature>
<evidence type="ECO:0000256" key="1">
    <source>
        <dbReference type="ARBA" id="ARBA00022679"/>
    </source>
</evidence>
<dbReference type="InterPro" id="IPR036397">
    <property type="entry name" value="RNaseH_sf"/>
</dbReference>
<keyword evidence="5" id="KW-0694">RNA-binding</keyword>
<evidence type="ECO:0000259" key="9">
    <source>
        <dbReference type="PROSITE" id="PS50158"/>
    </source>
</evidence>
<dbReference type="PANTHER" id="PTHR37984:SF5">
    <property type="entry name" value="PROTEIN NYNRIN-LIKE"/>
    <property type="match status" value="1"/>
</dbReference>
<dbReference type="EMBL" id="BRPK01000006">
    <property type="protein sequence ID" value="GLB39048.1"/>
    <property type="molecule type" value="Genomic_DNA"/>
</dbReference>
<dbReference type="CDD" id="cd01647">
    <property type="entry name" value="RT_LTR"/>
    <property type="match status" value="1"/>
</dbReference>
<protein>
    <submittedName>
        <fullName evidence="11">Transposition, RNA-mediated</fullName>
    </submittedName>
</protein>
<evidence type="ECO:0000256" key="8">
    <source>
        <dbReference type="SAM" id="MobiDB-lite"/>
    </source>
</evidence>
<name>A0A9P3PP84_LYOSH</name>
<evidence type="ECO:0000256" key="3">
    <source>
        <dbReference type="ARBA" id="ARBA00022722"/>
    </source>
</evidence>
<dbReference type="Gene3D" id="3.30.70.270">
    <property type="match status" value="2"/>
</dbReference>
<dbReference type="GO" id="GO:0008270">
    <property type="term" value="F:zinc ion binding"/>
    <property type="evidence" value="ECO:0007669"/>
    <property type="project" value="UniProtKB-KW"/>
</dbReference>
<feature type="compositionally biased region" description="Basic and acidic residues" evidence="8">
    <location>
        <begin position="548"/>
        <end position="563"/>
    </location>
</feature>
<dbReference type="InterPro" id="IPR001878">
    <property type="entry name" value="Znf_CCHC"/>
</dbReference>
<feature type="compositionally biased region" description="Basic and acidic residues" evidence="8">
    <location>
        <begin position="207"/>
        <end position="238"/>
    </location>
</feature>
<keyword evidence="12" id="KW-1185">Reference proteome</keyword>
<dbReference type="InterPro" id="IPR050951">
    <property type="entry name" value="Retrovirus_Pol_polyprotein"/>
</dbReference>
<keyword evidence="3" id="KW-0540">Nuclease</keyword>
<evidence type="ECO:0000259" key="10">
    <source>
        <dbReference type="PROSITE" id="PS50994"/>
    </source>
</evidence>
<feature type="domain" description="Integrase catalytic" evidence="10">
    <location>
        <begin position="1943"/>
        <end position="2111"/>
    </location>
</feature>
<dbReference type="PROSITE" id="PS50158">
    <property type="entry name" value="ZF_CCHC"/>
    <property type="match status" value="1"/>
</dbReference>
<dbReference type="Pfam" id="PF17921">
    <property type="entry name" value="Integrase_H2C2"/>
    <property type="match status" value="1"/>
</dbReference>
<dbReference type="Proteomes" id="UP001063166">
    <property type="component" value="Unassembled WGS sequence"/>
</dbReference>
<organism evidence="11 12">
    <name type="scientific">Lyophyllum shimeji</name>
    <name type="common">Hon-shimeji</name>
    <name type="synonym">Tricholoma shimeji</name>
    <dbReference type="NCBI Taxonomy" id="47721"/>
    <lineage>
        <taxon>Eukaryota</taxon>
        <taxon>Fungi</taxon>
        <taxon>Dikarya</taxon>
        <taxon>Basidiomycota</taxon>
        <taxon>Agaricomycotina</taxon>
        <taxon>Agaricomycetes</taxon>
        <taxon>Agaricomycetidae</taxon>
        <taxon>Agaricales</taxon>
        <taxon>Tricholomatineae</taxon>
        <taxon>Lyophyllaceae</taxon>
        <taxon>Lyophyllum</taxon>
    </lineage>
</organism>
<evidence type="ECO:0000313" key="12">
    <source>
        <dbReference type="Proteomes" id="UP001063166"/>
    </source>
</evidence>
<dbReference type="PROSITE" id="PS50994">
    <property type="entry name" value="INTEGRASE"/>
    <property type="match status" value="1"/>
</dbReference>
<dbReference type="InterPro" id="IPR041588">
    <property type="entry name" value="Integrase_H2C2"/>
</dbReference>
<dbReference type="FunFam" id="1.10.340.70:FF:000001">
    <property type="entry name" value="Retrovirus-related Pol polyprotein from transposon gypsy-like Protein"/>
    <property type="match status" value="1"/>
</dbReference>
<dbReference type="GO" id="GO:0003723">
    <property type="term" value="F:RNA binding"/>
    <property type="evidence" value="ECO:0007669"/>
    <property type="project" value="UniProtKB-KW"/>
</dbReference>
<keyword evidence="2" id="KW-0548">Nucleotidyltransferase</keyword>
<proteinExistence type="predicted"/>
<dbReference type="GO" id="GO:0005634">
    <property type="term" value="C:nucleus"/>
    <property type="evidence" value="ECO:0007669"/>
    <property type="project" value="UniProtKB-ARBA"/>
</dbReference>
<dbReference type="SUPFAM" id="SSF53098">
    <property type="entry name" value="Ribonuclease H-like"/>
    <property type="match status" value="1"/>
</dbReference>
<dbReference type="SUPFAM" id="SSF56672">
    <property type="entry name" value="DNA/RNA polymerases"/>
    <property type="match status" value="1"/>
</dbReference>
<evidence type="ECO:0000256" key="7">
    <source>
        <dbReference type="PROSITE-ProRule" id="PRU00047"/>
    </source>
</evidence>
<feature type="region of interest" description="Disordered" evidence="8">
    <location>
        <begin position="791"/>
        <end position="810"/>
    </location>
</feature>
<dbReference type="InterPro" id="IPR021109">
    <property type="entry name" value="Peptidase_aspartic_dom_sf"/>
</dbReference>
<dbReference type="InterPro" id="IPR012337">
    <property type="entry name" value="RNaseH-like_sf"/>
</dbReference>
<dbReference type="Gene3D" id="2.40.70.10">
    <property type="entry name" value="Acid Proteases"/>
    <property type="match status" value="1"/>
</dbReference>
<feature type="compositionally biased region" description="Low complexity" evidence="8">
    <location>
        <begin position="184"/>
        <end position="206"/>
    </location>
</feature>
<reference evidence="11" key="1">
    <citation type="submission" date="2022-07" db="EMBL/GenBank/DDBJ databases">
        <title>The genome of Lyophyllum shimeji provides insight into the initial evolution of ectomycorrhizal fungal genome.</title>
        <authorList>
            <person name="Kobayashi Y."/>
            <person name="Shibata T."/>
            <person name="Hirakawa H."/>
            <person name="Shigenobu S."/>
            <person name="Nishiyama T."/>
            <person name="Yamada A."/>
            <person name="Hasebe M."/>
            <person name="Kawaguchi M."/>
        </authorList>
    </citation>
    <scope>NUCLEOTIDE SEQUENCE</scope>
    <source>
        <strain evidence="11">AT787</strain>
    </source>
</reference>
<dbReference type="InterPro" id="IPR043502">
    <property type="entry name" value="DNA/RNA_pol_sf"/>
</dbReference>
<accession>A0A9P3PP84</accession>
<evidence type="ECO:0000256" key="5">
    <source>
        <dbReference type="ARBA" id="ARBA00022884"/>
    </source>
</evidence>
<dbReference type="InterPro" id="IPR001584">
    <property type="entry name" value="Integrase_cat-core"/>
</dbReference>
<keyword evidence="4" id="KW-0378">Hydrolase</keyword>
<keyword evidence="7" id="KW-0863">Zinc-finger</keyword>
<dbReference type="GO" id="GO:0016779">
    <property type="term" value="F:nucleotidyltransferase activity"/>
    <property type="evidence" value="ECO:0007669"/>
    <property type="project" value="UniProtKB-KW"/>
</dbReference>
<feature type="compositionally biased region" description="Pro residues" evidence="8">
    <location>
        <begin position="239"/>
        <end position="262"/>
    </location>
</feature>
<evidence type="ECO:0000313" key="11">
    <source>
        <dbReference type="EMBL" id="GLB39048.1"/>
    </source>
</evidence>
<feature type="compositionally biased region" description="Basic and acidic residues" evidence="8">
    <location>
        <begin position="851"/>
        <end position="889"/>
    </location>
</feature>
<comment type="caution">
    <text evidence="11">The sequence shown here is derived from an EMBL/GenBank/DDBJ whole genome shotgun (WGS) entry which is preliminary data.</text>
</comment>
<keyword evidence="1" id="KW-0808">Transferase</keyword>
<dbReference type="OrthoDB" id="5599163at2759"/>
<keyword evidence="6" id="KW-0511">Multifunctional enzyme</keyword>
<feature type="compositionally biased region" description="Basic residues" evidence="8">
    <location>
        <begin position="473"/>
        <end position="485"/>
    </location>
</feature>
<dbReference type="InterPro" id="IPR041577">
    <property type="entry name" value="RT_RNaseH_2"/>
</dbReference>
<keyword evidence="7" id="KW-0862">Zinc</keyword>
<dbReference type="Gene3D" id="1.10.340.70">
    <property type="match status" value="1"/>
</dbReference>
<dbReference type="SUPFAM" id="SSF50630">
    <property type="entry name" value="Acid proteases"/>
    <property type="match status" value="1"/>
</dbReference>
<dbReference type="InterPro" id="IPR043128">
    <property type="entry name" value="Rev_trsase/Diguanyl_cyclase"/>
</dbReference>
<keyword evidence="4" id="KW-0255">Endonuclease</keyword>
<evidence type="ECO:0000256" key="2">
    <source>
        <dbReference type="ARBA" id="ARBA00022695"/>
    </source>
</evidence>
<dbReference type="PANTHER" id="PTHR37984">
    <property type="entry name" value="PROTEIN CBG26694"/>
    <property type="match status" value="1"/>
</dbReference>
<feature type="domain" description="CCHC-type" evidence="9">
    <location>
        <begin position="676"/>
        <end position="690"/>
    </location>
</feature>
<dbReference type="GO" id="GO:0015074">
    <property type="term" value="P:DNA integration"/>
    <property type="evidence" value="ECO:0007669"/>
    <property type="project" value="InterPro"/>
</dbReference>
<sequence>MSVWGFQYGWPGNAHFDEDEDATDRAVSSRITHHDPDQIRYYYHMPSSFPSSCSFSCTRTFGQSPPYRFRSLFVRTLRYGNEYILCLLSYRALVSFRFRSHASDHGSVWSPFVYRPRTLRRSHIWSPPRGDKNCQSQHRPPFRNPPLPPFPRFLSDYHRAETRRRKPHREAVTGSSADRPRYRPLPLRPRYQFYDADTSATDLSTTDTKDKEESVTDRDTQQVDDVPEHDRDRREEPPRPPTPPPPPPTPPPRSPTPPPRSPPQMAGTIPPKGIPGMPTPGSKRAPYFDPRDPTELLEFLDEFEELAKDCGLTDAEKMKTVGKYTERKTKKFWESLPAYAEDTKDYARLRDEILDAHPGAKKGERYSLKDLERIVRRNETHRIKSEADIVAYYQDFRPVAVSLENDSLISANEKNRLFWRGLHTSAQKAIKKRLEITEGKSFSRSKVPDMEKAVEAGREVFADDAFDAEERKPKPRRKGKGKRRGSSSDEDSSDESETESESESESESEESSSESEEEERRRKKKSKKRSKKKSERREVRTKTVAIKDGGRKDGGRKDGGRKDEVDELEELARQLGSMNVNDHAYTASYLRFAVLAPDAAKLLPSPWSSRAPTPTAVAAAAPAYHAPRVDTPPPQQSQYSYQQPQHQWNRGGGPRGFHGHGRHGGHGGHAHDPNSCHFCRQLGHASRDCPHAIAHFNAGHIHYIRTGYTTGYWVWTADGGRIPHHMDGIRQAVEARYGVLPVQSGGGTPAAQHQTAAPAPPAAAGGNFIQVFAPEAESCAVIQEVREVEDGTAEEAARGAVAKDEEGGREEVEVVVREAEDDDDEAVVWGAIEELEKAAAGVTYATRSKGKKVEGQREEKRTTKHEGKRAKEDEGKKEHTVTVEEEKPKNVTGKMETGEASGEKKDYLQNTDAPQPAYTYESKAADPAAAQKFYRRIVDAIVPNITVGDLFSLSGELRKDVVENLRTVRVPNPAGRGTTAAAFQTKIDLRDIPLDFVTPLRELSVEVAGVKEDALLDEGSEIVVVRRDLWEELGLKVNRARLMTMETANGGRETMDGCAEFLEIEVEGMKTWAHAYVVPNAPYRLLLGRPWQKSVLLAKVETEAGVWVTLQDPRDRRRRKTVATRERPSGKRATTFTCVEDVAAAWREDASADQSMPLTQPPPDLADLARTGPIAITNILLASTFAIDPVTRVLAYKKVANKILPVPTTMPEYAKVRRRFPEDPLKSLPALPIFPPNFVPGIRLTQDRMDALGLMANDFLWEEERKLIAAVLMNNEMALAWDESEKGRFRDDYFSPVVIPVVEHVPWSRKNLPIPPGIREKVIELIKKKVAAKVYEPSNSSYRHQWFCVAKKDGNIRIVHNLGPLNAVTVKDSAQPPLVDQYAEQCSGRAIYTGLDLFVGYDHRTVDPVSRDLTTFDTPLGTHRLTVLPQGWTGSLQIFHNDVAFILQHETEIAPNFSDDITVLGGKSRMELPGGGYEVTKENPGVRPWVRKHAEDLNRVLHRLGHAGATVSALKLQLCVPELMVVGQLSTYEGRVPDRTKVVKIETWPPCKTPTDVRGFLGMAGTIRIWIRDFAHIARPLVELTKKDVEFVWTEEHQAAMDELKRAVVTSPAIRAIDYTSGNEVILSVDSSYRACGYILAQLDDSDRRRPARFGSIAWNDREARYSQAKLELYGLFRALNAMKIYIVGVRNLTIEVDAKYIKGMINRPDIHPNAAMNRWIAAILLFDFKLVHVPGKKFGRPDGLSRRERTVDEGDDEADDGEEWVEEILSAGIWVASALEAAEGGGISGVRRAEGRVVGSLTSGAGESREAAVELPWNEENERREDELREIETYLGTLKKPDIAAAALKPFLKRASKFFVRGGRLWRKESGGRHQLVVWKGERLRILREAHDDLGHRGQYGTRRTIADRFWWPALDDDVKWYLETCHACQLRSLEKVVLPPVVSAPAGLFAKIYADTMHLPTSNGYKYLAQGRCSLIGWPEWRKLRKENGATLGSFLFEEVMCRWGAIEEIVVDNGTPWVAALDWLAGKYAIRHIRISAYNSQSNGVVESAHRPIRDSLVKICGGDMRKWSDHAAHIFWADRITTRRRYGHSPYFGATGTEPLLPFDITEATFLFPDFTSKLSDADLIANRAIQLERRDEDLARIHERVLAHRYKSIADFEKRHQNVIHDYNFAPGELVMVLNKKIEPDLGRKCRPRYFGPMVVAKRLRSGAYRLAEVNGALSKLKFAAFRLIPYRARSKKVVEVTEYVDAADLAGIEDD</sequence>
<feature type="region of interest" description="Disordered" evidence="8">
    <location>
        <begin position="124"/>
        <end position="291"/>
    </location>
</feature>
<feature type="compositionally biased region" description="Basic residues" evidence="8">
    <location>
        <begin position="521"/>
        <end position="534"/>
    </location>
</feature>
<evidence type="ECO:0000256" key="6">
    <source>
        <dbReference type="ARBA" id="ARBA00023268"/>
    </source>
</evidence>
<feature type="region of interest" description="Disordered" evidence="8">
    <location>
        <begin position="846"/>
        <end position="911"/>
    </location>
</feature>
<dbReference type="Pfam" id="PF17919">
    <property type="entry name" value="RT_RNaseH_2"/>
    <property type="match status" value="1"/>
</dbReference>
<feature type="compositionally biased region" description="Acidic residues" evidence="8">
    <location>
        <begin position="488"/>
        <end position="517"/>
    </location>
</feature>
<gene>
    <name evidence="11" type="ORF">LshimejAT787_0602100</name>
</gene>
<feature type="compositionally biased region" description="Basic residues" evidence="8">
    <location>
        <begin position="657"/>
        <end position="668"/>
    </location>
</feature>
<evidence type="ECO:0000256" key="4">
    <source>
        <dbReference type="ARBA" id="ARBA00022759"/>
    </source>
</evidence>
<dbReference type="Pfam" id="PF13650">
    <property type="entry name" value="Asp_protease_2"/>
    <property type="match status" value="1"/>
</dbReference>
<feature type="region of interest" description="Disordered" evidence="8">
    <location>
        <begin position="457"/>
        <end position="563"/>
    </location>
</feature>